<keyword evidence="2" id="KW-1185">Reference proteome</keyword>
<dbReference type="Proteomes" id="UP000036681">
    <property type="component" value="Unplaced"/>
</dbReference>
<dbReference type="AlphaFoldDB" id="A0A0M3HRJ6"/>
<dbReference type="WBParaSite" id="ALUE_0000494001-mRNA-1">
    <property type="protein sequence ID" value="ALUE_0000494001-mRNA-1"/>
    <property type="gene ID" value="ALUE_0000494001"/>
</dbReference>
<organism evidence="2 3">
    <name type="scientific">Ascaris lumbricoides</name>
    <name type="common">Giant roundworm</name>
    <dbReference type="NCBI Taxonomy" id="6252"/>
    <lineage>
        <taxon>Eukaryota</taxon>
        <taxon>Metazoa</taxon>
        <taxon>Ecdysozoa</taxon>
        <taxon>Nematoda</taxon>
        <taxon>Chromadorea</taxon>
        <taxon>Rhabditida</taxon>
        <taxon>Spirurina</taxon>
        <taxon>Ascaridomorpha</taxon>
        <taxon>Ascaridoidea</taxon>
        <taxon>Ascarididae</taxon>
        <taxon>Ascaris</taxon>
    </lineage>
</organism>
<protein>
    <submittedName>
        <fullName evidence="3">ELM2 domain-containing protein</fullName>
    </submittedName>
</protein>
<accession>A0A0M3HRJ6</accession>
<proteinExistence type="predicted"/>
<reference evidence="3" key="1">
    <citation type="submission" date="2017-02" db="UniProtKB">
        <authorList>
            <consortium name="WormBaseParasite"/>
        </authorList>
    </citation>
    <scope>IDENTIFICATION</scope>
</reference>
<feature type="region of interest" description="Disordered" evidence="1">
    <location>
        <begin position="91"/>
        <end position="115"/>
    </location>
</feature>
<evidence type="ECO:0000256" key="1">
    <source>
        <dbReference type="SAM" id="MobiDB-lite"/>
    </source>
</evidence>
<feature type="compositionally biased region" description="Basic and acidic residues" evidence="1">
    <location>
        <begin position="91"/>
        <end position="100"/>
    </location>
</feature>
<sequence length="293" mass="33019">MSLSGLDEKKFIPLDGREIACCRHGTHCQNEKRISEVNCAEHRQSDNTTHSRSRGSPISCTTTHTFFEPVENCFPLLHIKHEDLVGEHSSDTIDYRDGERTSPAPSSEDICSDEDDPKAYSATGMGFLVGPYCKENGEGKVTRRLPWQSADEMSYAPSINSARHFYIGATTPKKAEDYVHECTSFRIYHALHESIEDSLQKMQIGAHESIQAALQFHYKIVDVSSNPSERMFTVDYGDPHSPRFISLYSLARYYSVYASLHSDCDDGALQADIFPCWIKSAHGNNRRRHAFAS</sequence>
<evidence type="ECO:0000313" key="3">
    <source>
        <dbReference type="WBParaSite" id="ALUE_0000494001-mRNA-1"/>
    </source>
</evidence>
<evidence type="ECO:0000313" key="2">
    <source>
        <dbReference type="Proteomes" id="UP000036681"/>
    </source>
</evidence>
<name>A0A0M3HRJ6_ASCLU</name>